<dbReference type="PANTHER" id="PTHR10948">
    <property type="entry name" value="TRANSPOSASE"/>
    <property type="match status" value="1"/>
</dbReference>
<name>A0ABV8R298_9MICC</name>
<reference evidence="2" key="1">
    <citation type="journal article" date="2019" name="Int. J. Syst. Evol. Microbiol.">
        <title>The Global Catalogue of Microorganisms (GCM) 10K type strain sequencing project: providing services to taxonomists for standard genome sequencing and annotation.</title>
        <authorList>
            <consortium name="The Broad Institute Genomics Platform"/>
            <consortium name="The Broad Institute Genome Sequencing Center for Infectious Disease"/>
            <person name="Wu L."/>
            <person name="Ma J."/>
        </authorList>
    </citation>
    <scope>NUCLEOTIDE SEQUENCE [LARGE SCALE GENOMIC DNA]</scope>
    <source>
        <strain evidence="2">CGMCC 1.10698</strain>
    </source>
</reference>
<proteinExistence type="predicted"/>
<dbReference type="RefSeq" id="WP_230066990.1">
    <property type="nucleotide sequence ID" value="NZ_BAABLL010000008.1"/>
</dbReference>
<sequence length="89" mass="9970">MARHAQLTLATDVQVYFAHPLSPWERPSIENTNCLIRELLSKGHRAHRSSTLSGLQRRRAQQPARAVLGLLMPREVFTKLLNANGAKTA</sequence>
<evidence type="ECO:0000313" key="2">
    <source>
        <dbReference type="Proteomes" id="UP001595773"/>
    </source>
</evidence>
<dbReference type="InterPro" id="IPR051917">
    <property type="entry name" value="Transposase-Integrase"/>
</dbReference>
<dbReference type="PANTHER" id="PTHR10948:SF23">
    <property type="entry name" value="TRANSPOSASE INSI FOR INSERTION SEQUENCE ELEMENT IS30A-RELATED"/>
    <property type="match status" value="1"/>
</dbReference>
<keyword evidence="2" id="KW-1185">Reference proteome</keyword>
<organism evidence="1 2">
    <name type="scientific">Arthrobacter cryoconiti</name>
    <dbReference type="NCBI Taxonomy" id="748907"/>
    <lineage>
        <taxon>Bacteria</taxon>
        <taxon>Bacillati</taxon>
        <taxon>Actinomycetota</taxon>
        <taxon>Actinomycetes</taxon>
        <taxon>Micrococcales</taxon>
        <taxon>Micrococcaceae</taxon>
        <taxon>Arthrobacter</taxon>
    </lineage>
</organism>
<gene>
    <name evidence="1" type="ORF">ACFOW9_11175</name>
</gene>
<accession>A0ABV8R298</accession>
<comment type="caution">
    <text evidence="1">The sequence shown here is derived from an EMBL/GenBank/DDBJ whole genome shotgun (WGS) entry which is preliminary data.</text>
</comment>
<evidence type="ECO:0008006" key="3">
    <source>
        <dbReference type="Google" id="ProtNLM"/>
    </source>
</evidence>
<dbReference type="Proteomes" id="UP001595773">
    <property type="component" value="Unassembled WGS sequence"/>
</dbReference>
<protein>
    <recommendedName>
        <fullName evidence="3">Transposase</fullName>
    </recommendedName>
</protein>
<evidence type="ECO:0000313" key="1">
    <source>
        <dbReference type="EMBL" id="MFC4266162.1"/>
    </source>
</evidence>
<dbReference type="EMBL" id="JBHSCQ010000017">
    <property type="protein sequence ID" value="MFC4266162.1"/>
    <property type="molecule type" value="Genomic_DNA"/>
</dbReference>